<dbReference type="GO" id="GO:0003677">
    <property type="term" value="F:DNA binding"/>
    <property type="evidence" value="ECO:0007669"/>
    <property type="project" value="InterPro"/>
</dbReference>
<dbReference type="Pfam" id="PF05598">
    <property type="entry name" value="DUF772"/>
    <property type="match status" value="1"/>
</dbReference>
<gene>
    <name evidence="5" type="ORF">EZS27_008189</name>
</gene>
<accession>A0A5J4SDE7</accession>
<feature type="domain" description="Transposase DDE" evidence="4">
    <location>
        <begin position="381"/>
        <end position="505"/>
    </location>
</feature>
<dbReference type="InterPro" id="IPR008490">
    <property type="entry name" value="Transposase_InsH_N"/>
</dbReference>
<feature type="domain" description="Transposase InsH N-terminal" evidence="3">
    <location>
        <begin position="21"/>
        <end position="110"/>
    </location>
</feature>
<evidence type="ECO:0000259" key="4">
    <source>
        <dbReference type="Pfam" id="PF13751"/>
    </source>
</evidence>
<reference evidence="5" key="1">
    <citation type="submission" date="2019-03" db="EMBL/GenBank/DDBJ databases">
        <title>Single cell metagenomics reveals metabolic interactions within the superorganism composed of flagellate Streblomastix strix and complex community of Bacteroidetes bacteria on its surface.</title>
        <authorList>
            <person name="Treitli S.C."/>
            <person name="Kolisko M."/>
            <person name="Husnik F."/>
            <person name="Keeling P."/>
            <person name="Hampl V."/>
        </authorList>
    </citation>
    <scope>NUCLEOTIDE SEQUENCE</scope>
    <source>
        <strain evidence="5">STM</strain>
    </source>
</reference>
<dbReference type="AlphaFoldDB" id="A0A5J4SDE7"/>
<comment type="caution">
    <text evidence="5">The sequence shown here is derived from an EMBL/GenBank/DDBJ whole genome shotgun (WGS) entry which is preliminary data.</text>
</comment>
<dbReference type="PANTHER" id="PTHR33408:SF2">
    <property type="entry name" value="TRANSPOSASE DDE DOMAIN-CONTAINING PROTEIN"/>
    <property type="match status" value="1"/>
</dbReference>
<keyword evidence="1" id="KW-0175">Coiled coil</keyword>
<dbReference type="GO" id="GO:0006313">
    <property type="term" value="P:DNA transposition"/>
    <property type="evidence" value="ECO:0007669"/>
    <property type="project" value="InterPro"/>
</dbReference>
<evidence type="ECO:0000259" key="2">
    <source>
        <dbReference type="Pfam" id="PF01609"/>
    </source>
</evidence>
<sequence>MSKVVFKSYDQGQTELFPSRLDGRIGVNSPVRLINSIVDKLEIGSLLESYCGGGTSAYHPRMLLKVVFYAYMNNVYSCRRIEDCLNQNIHYMWLSGSQYPSFSTINRFRSEHLKDRINSLFTQVVLMLVQMGQITLETQYVDGTKIESVSNKYTFVWKKSIEKNKANLESKIASVLSQIEEGIAQDSQSAEDETPVPLDSAALKSRIEALNEENQKKEKVDHSCGKLLKELAKKQEKLEEYEQHLKLLADRNSYSKTDPDATFMRMKEDAMNNGQTKPGYNVQLGTEHQYITNFGFYQTPADTTTLPSFLDLHKSRFGSLPKELCADAGYGSEQNYERMEEVHVEAFVKYNYFHKEQKKSVKNNLFLQENLSYMEQENYFVCPSGQKMKFIASKETISNNGYVSQVDLYQASHCQGCPLRSQCHKSEMDRIIQINHKLRHYKRKARERLTSRQGLKHRSLRPVEPEAVFGQIKFNKQYKRFRHRGLDKINMDFGVLVMAFNIKKLYNRYWKQNTEANVGNKDSQIGRICFFFFHTLRRVNYLHTCA</sequence>
<dbReference type="NCBIfam" id="NF033551">
    <property type="entry name" value="transpos_IS1182"/>
    <property type="match status" value="1"/>
</dbReference>
<evidence type="ECO:0000313" key="5">
    <source>
        <dbReference type="EMBL" id="KAA6344174.1"/>
    </source>
</evidence>
<dbReference type="EMBL" id="SNRY01000231">
    <property type="protein sequence ID" value="KAA6344174.1"/>
    <property type="molecule type" value="Genomic_DNA"/>
</dbReference>
<evidence type="ECO:0000256" key="1">
    <source>
        <dbReference type="SAM" id="Coils"/>
    </source>
</evidence>
<protein>
    <recommendedName>
        <fullName evidence="6">Transposase DDE domain-containing protein</fullName>
    </recommendedName>
</protein>
<dbReference type="InterPro" id="IPR047629">
    <property type="entry name" value="IS1182_transpos"/>
</dbReference>
<evidence type="ECO:0008006" key="6">
    <source>
        <dbReference type="Google" id="ProtNLM"/>
    </source>
</evidence>
<dbReference type="Pfam" id="PF01609">
    <property type="entry name" value="DDE_Tnp_1"/>
    <property type="match status" value="1"/>
</dbReference>
<proteinExistence type="predicted"/>
<dbReference type="Pfam" id="PF13751">
    <property type="entry name" value="DDE_Tnp_1_6"/>
    <property type="match status" value="1"/>
</dbReference>
<dbReference type="InterPro" id="IPR025668">
    <property type="entry name" value="Tnp_DDE_dom"/>
</dbReference>
<organism evidence="5">
    <name type="scientific">termite gut metagenome</name>
    <dbReference type="NCBI Taxonomy" id="433724"/>
    <lineage>
        <taxon>unclassified sequences</taxon>
        <taxon>metagenomes</taxon>
        <taxon>organismal metagenomes</taxon>
    </lineage>
</organism>
<name>A0A5J4SDE7_9ZZZZ</name>
<feature type="domain" description="Transposase IS4-like" evidence="2">
    <location>
        <begin position="255"/>
        <end position="358"/>
    </location>
</feature>
<dbReference type="PANTHER" id="PTHR33408">
    <property type="entry name" value="TRANSPOSASE"/>
    <property type="match status" value="1"/>
</dbReference>
<dbReference type="GO" id="GO:0004803">
    <property type="term" value="F:transposase activity"/>
    <property type="evidence" value="ECO:0007669"/>
    <property type="project" value="InterPro"/>
</dbReference>
<dbReference type="InterPro" id="IPR002559">
    <property type="entry name" value="Transposase_11"/>
</dbReference>
<evidence type="ECO:0000259" key="3">
    <source>
        <dbReference type="Pfam" id="PF05598"/>
    </source>
</evidence>
<feature type="coiled-coil region" evidence="1">
    <location>
        <begin position="158"/>
        <end position="251"/>
    </location>
</feature>